<evidence type="ECO:0000256" key="3">
    <source>
        <dbReference type="ARBA" id="ARBA00023004"/>
    </source>
</evidence>
<dbReference type="InterPro" id="IPR044861">
    <property type="entry name" value="IPNS-like_FE2OG_OXY"/>
</dbReference>
<sequence>MKTVQELMTTASNGGPDTVPERFIRKAEGGDQQEAVADGVAPLADDAPVIDLSLLPLSPPSSSEAAAELQSFHSALTSWGCFQAINHGMTGSFLDQVNEVAKEFFTLPLEERQRYMRADDNIEGYGNDMVLSDQQVLNWNDRLYLTVYPKDQPMHSWKSSGGKVTMFARFNYYPRCPRPELVYGLKPHSDGAAITIVLPDKEVEGLQFLRDGRWVKIPVLPHALLINVGDQVEMMTNGMFKSPMHRAILSREHDRISLAMFCTPDAETEIEPASELIDESRPRLYKKVKNYARIYFHYYLGEKRPIDAVKL</sequence>
<accession>A0A218XV85</accession>
<dbReference type="InterPro" id="IPR027443">
    <property type="entry name" value="IPNS-like_sf"/>
</dbReference>
<dbReference type="GO" id="GO:0046872">
    <property type="term" value="F:metal ion binding"/>
    <property type="evidence" value="ECO:0007669"/>
    <property type="project" value="UniProtKB-KW"/>
</dbReference>
<dbReference type="SUPFAM" id="SSF51197">
    <property type="entry name" value="Clavaminate synthase-like"/>
    <property type="match status" value="1"/>
</dbReference>
<feature type="region of interest" description="Disordered" evidence="5">
    <location>
        <begin position="1"/>
        <end position="20"/>
    </location>
</feature>
<comment type="similarity">
    <text evidence="1 4">Belongs to the iron/ascorbate-dependent oxidoreductase family.</text>
</comment>
<evidence type="ECO:0000313" key="7">
    <source>
        <dbReference type="EMBL" id="OWM89075.1"/>
    </source>
</evidence>
<dbReference type="PROSITE" id="PS51471">
    <property type="entry name" value="FE2OG_OXY"/>
    <property type="match status" value="1"/>
</dbReference>
<name>A0A218XV85_PUNGR</name>
<evidence type="ECO:0000256" key="5">
    <source>
        <dbReference type="SAM" id="MobiDB-lite"/>
    </source>
</evidence>
<dbReference type="EMBL" id="MTKT01000688">
    <property type="protein sequence ID" value="OWM89075.1"/>
    <property type="molecule type" value="Genomic_DNA"/>
</dbReference>
<evidence type="ECO:0000256" key="4">
    <source>
        <dbReference type="RuleBase" id="RU003682"/>
    </source>
</evidence>
<comment type="caution">
    <text evidence="7">The sequence shown here is derived from an EMBL/GenBank/DDBJ whole genome shotgun (WGS) entry which is preliminary data.</text>
</comment>
<reference evidence="8" key="1">
    <citation type="journal article" date="2017" name="Plant J.">
        <title>The pomegranate (Punica granatum L.) genome and the genomics of punicalagin biosynthesis.</title>
        <authorList>
            <person name="Qin G."/>
            <person name="Xu C."/>
            <person name="Ming R."/>
            <person name="Tang H."/>
            <person name="Guyot R."/>
            <person name="Kramer E.M."/>
            <person name="Hu Y."/>
            <person name="Yi X."/>
            <person name="Qi Y."/>
            <person name="Xu X."/>
            <person name="Gao Z."/>
            <person name="Pan H."/>
            <person name="Jian J."/>
            <person name="Tian Y."/>
            <person name="Yue Z."/>
            <person name="Xu Y."/>
        </authorList>
    </citation>
    <scope>NUCLEOTIDE SEQUENCE [LARGE SCALE GENOMIC DNA]</scope>
    <source>
        <strain evidence="8">cv. Dabenzi</strain>
    </source>
</reference>
<feature type="compositionally biased region" description="Polar residues" evidence="5">
    <location>
        <begin position="1"/>
        <end position="15"/>
    </location>
</feature>
<dbReference type="InterPro" id="IPR005123">
    <property type="entry name" value="Oxoglu/Fe-dep_dioxygenase_dom"/>
</dbReference>
<dbReference type="Gene3D" id="2.60.120.330">
    <property type="entry name" value="B-lactam Antibiotic, Isopenicillin N Synthase, Chain"/>
    <property type="match status" value="2"/>
</dbReference>
<feature type="domain" description="Fe2OG dioxygenase" evidence="6">
    <location>
        <begin position="164"/>
        <end position="264"/>
    </location>
</feature>
<organism evidence="7 8">
    <name type="scientific">Punica granatum</name>
    <name type="common">Pomegranate</name>
    <dbReference type="NCBI Taxonomy" id="22663"/>
    <lineage>
        <taxon>Eukaryota</taxon>
        <taxon>Viridiplantae</taxon>
        <taxon>Streptophyta</taxon>
        <taxon>Embryophyta</taxon>
        <taxon>Tracheophyta</taxon>
        <taxon>Spermatophyta</taxon>
        <taxon>Magnoliopsida</taxon>
        <taxon>eudicotyledons</taxon>
        <taxon>Gunneridae</taxon>
        <taxon>Pentapetalae</taxon>
        <taxon>rosids</taxon>
        <taxon>malvids</taxon>
        <taxon>Myrtales</taxon>
        <taxon>Lythraceae</taxon>
        <taxon>Punica</taxon>
    </lineage>
</organism>
<dbReference type="AlphaFoldDB" id="A0A218XV85"/>
<evidence type="ECO:0000313" key="8">
    <source>
        <dbReference type="Proteomes" id="UP000197138"/>
    </source>
</evidence>
<dbReference type="PANTHER" id="PTHR47991">
    <property type="entry name" value="OXOGLUTARATE/IRON-DEPENDENT DIOXYGENASE"/>
    <property type="match status" value="1"/>
</dbReference>
<evidence type="ECO:0000256" key="1">
    <source>
        <dbReference type="ARBA" id="ARBA00008056"/>
    </source>
</evidence>
<dbReference type="Pfam" id="PF14226">
    <property type="entry name" value="DIOX_N"/>
    <property type="match status" value="1"/>
</dbReference>
<keyword evidence="2 4" id="KW-0479">Metal-binding</keyword>
<dbReference type="GO" id="GO:0016491">
    <property type="term" value="F:oxidoreductase activity"/>
    <property type="evidence" value="ECO:0007669"/>
    <property type="project" value="UniProtKB-KW"/>
</dbReference>
<keyword evidence="3 4" id="KW-0408">Iron</keyword>
<proteinExistence type="inferred from homology"/>
<gene>
    <name evidence="7" type="ORF">CDL15_Pgr023921</name>
</gene>
<dbReference type="Proteomes" id="UP000197138">
    <property type="component" value="Unassembled WGS sequence"/>
</dbReference>
<protein>
    <recommendedName>
        <fullName evidence="6">Fe2OG dioxygenase domain-containing protein</fullName>
    </recommendedName>
</protein>
<evidence type="ECO:0000259" key="6">
    <source>
        <dbReference type="PROSITE" id="PS51471"/>
    </source>
</evidence>
<dbReference type="InterPro" id="IPR026992">
    <property type="entry name" value="DIOX_N"/>
</dbReference>
<keyword evidence="4" id="KW-0560">Oxidoreductase</keyword>
<dbReference type="Pfam" id="PF03171">
    <property type="entry name" value="2OG-FeII_Oxy"/>
    <property type="match status" value="1"/>
</dbReference>
<dbReference type="InterPro" id="IPR050295">
    <property type="entry name" value="Plant_2OG-oxidoreductases"/>
</dbReference>
<evidence type="ECO:0000256" key="2">
    <source>
        <dbReference type="ARBA" id="ARBA00022723"/>
    </source>
</evidence>